<evidence type="ECO:0000256" key="2">
    <source>
        <dbReference type="ARBA" id="ARBA00004236"/>
    </source>
</evidence>
<evidence type="ECO:0000256" key="11">
    <source>
        <dbReference type="SAM" id="Phobius"/>
    </source>
</evidence>
<keyword evidence="6 11" id="KW-0472">Membrane</keyword>
<protein>
    <recommendedName>
        <fullName evidence="8">Anti-sigma-W factor RsiW</fullName>
    </recommendedName>
    <alternativeName>
        <fullName evidence="10">Regulator of SigK</fullName>
    </alternativeName>
    <alternativeName>
        <fullName evidence="9">Sigma-K anti-sigma factor RskA</fullName>
    </alternativeName>
</protein>
<comment type="subcellular location">
    <subcellularLocation>
        <location evidence="2">Cell membrane</location>
    </subcellularLocation>
    <subcellularLocation>
        <location evidence="1">Membrane</location>
        <topology evidence="1">Single-pass membrane protein</topology>
    </subcellularLocation>
</comment>
<evidence type="ECO:0000259" key="12">
    <source>
        <dbReference type="Pfam" id="PF10099"/>
    </source>
</evidence>
<evidence type="ECO:0000256" key="8">
    <source>
        <dbReference type="ARBA" id="ARBA00024438"/>
    </source>
</evidence>
<dbReference type="PANTHER" id="PTHR37461:SF1">
    <property type="entry name" value="ANTI-SIGMA-K FACTOR RSKA"/>
    <property type="match status" value="1"/>
</dbReference>
<evidence type="ECO:0000256" key="5">
    <source>
        <dbReference type="ARBA" id="ARBA00022989"/>
    </source>
</evidence>
<dbReference type="Pfam" id="PF13490">
    <property type="entry name" value="zf-HC2"/>
    <property type="match status" value="1"/>
</dbReference>
<keyword evidence="4 11" id="KW-0812">Transmembrane</keyword>
<evidence type="ECO:0000259" key="13">
    <source>
        <dbReference type="Pfam" id="PF13490"/>
    </source>
</evidence>
<evidence type="ECO:0000256" key="4">
    <source>
        <dbReference type="ARBA" id="ARBA00022692"/>
    </source>
</evidence>
<dbReference type="InterPro" id="IPR018764">
    <property type="entry name" value="RskA_C"/>
</dbReference>
<keyword evidence="5 11" id="KW-1133">Transmembrane helix</keyword>
<feature type="domain" description="Putative zinc-finger" evidence="13">
    <location>
        <begin position="6"/>
        <end position="39"/>
    </location>
</feature>
<keyword evidence="15" id="KW-1185">Reference proteome</keyword>
<dbReference type="InterPro" id="IPR027383">
    <property type="entry name" value="Znf_put"/>
</dbReference>
<dbReference type="Gene3D" id="1.10.10.1320">
    <property type="entry name" value="Anti-sigma factor, zinc-finger domain"/>
    <property type="match status" value="1"/>
</dbReference>
<organism evidence="14 15">
    <name type="scientific">Paenibacillus vandeheii</name>
    <dbReference type="NCBI Taxonomy" id="3035917"/>
    <lineage>
        <taxon>Bacteria</taxon>
        <taxon>Bacillati</taxon>
        <taxon>Bacillota</taxon>
        <taxon>Bacilli</taxon>
        <taxon>Bacillales</taxon>
        <taxon>Paenibacillaceae</taxon>
        <taxon>Paenibacillus</taxon>
    </lineage>
</organism>
<accession>A0ABT8JC67</accession>
<dbReference type="RefSeq" id="WP_301247402.1">
    <property type="nucleotide sequence ID" value="NZ_JAROCD010000007.1"/>
</dbReference>
<dbReference type="EMBL" id="JAROCD010000007">
    <property type="protein sequence ID" value="MDN4602693.1"/>
    <property type="molecule type" value="Genomic_DNA"/>
</dbReference>
<feature type="transmembrane region" description="Helical" evidence="11">
    <location>
        <begin position="148"/>
        <end position="168"/>
    </location>
</feature>
<evidence type="ECO:0000313" key="14">
    <source>
        <dbReference type="EMBL" id="MDN4602693.1"/>
    </source>
</evidence>
<dbReference type="Pfam" id="PF10099">
    <property type="entry name" value="RskA_C"/>
    <property type="match status" value="1"/>
</dbReference>
<reference evidence="14" key="1">
    <citation type="submission" date="2023-03" db="EMBL/GenBank/DDBJ databases">
        <title>MT1 and MT2 Draft Genomes of Novel Species.</title>
        <authorList>
            <person name="Venkateswaran K."/>
        </authorList>
    </citation>
    <scope>NUCLEOTIDE SEQUENCE</scope>
    <source>
        <strain evidence="14">F6_3S_P_1C</strain>
    </source>
</reference>
<comment type="caution">
    <text evidence="14">The sequence shown here is derived from an EMBL/GenBank/DDBJ whole genome shotgun (WGS) entry which is preliminary data.</text>
</comment>
<evidence type="ECO:0000313" key="15">
    <source>
        <dbReference type="Proteomes" id="UP001174205"/>
    </source>
</evidence>
<name>A0ABT8JC67_9BACL</name>
<evidence type="ECO:0000256" key="3">
    <source>
        <dbReference type="ARBA" id="ARBA00022475"/>
    </source>
</evidence>
<gene>
    <name evidence="14" type="ORF">P5G61_15760</name>
</gene>
<proteinExistence type="inferred from homology"/>
<comment type="similarity">
    <text evidence="7">Belongs to the zinc-associated anti-sigma factor (ZAS) superfamily. Anti-sigma-W factor family.</text>
</comment>
<evidence type="ECO:0000256" key="7">
    <source>
        <dbReference type="ARBA" id="ARBA00024353"/>
    </source>
</evidence>
<feature type="domain" description="Anti-sigma K factor RskA C-terminal" evidence="12">
    <location>
        <begin position="152"/>
        <end position="309"/>
    </location>
</feature>
<evidence type="ECO:0000256" key="6">
    <source>
        <dbReference type="ARBA" id="ARBA00023136"/>
    </source>
</evidence>
<evidence type="ECO:0000256" key="1">
    <source>
        <dbReference type="ARBA" id="ARBA00004167"/>
    </source>
</evidence>
<dbReference type="Proteomes" id="UP001174205">
    <property type="component" value="Unassembled WGS sequence"/>
</dbReference>
<evidence type="ECO:0000256" key="9">
    <source>
        <dbReference type="ARBA" id="ARBA00029829"/>
    </source>
</evidence>
<evidence type="ECO:0000256" key="10">
    <source>
        <dbReference type="ARBA" id="ARBA00030803"/>
    </source>
</evidence>
<keyword evidence="3" id="KW-1003">Cell membrane</keyword>
<dbReference type="PANTHER" id="PTHR37461">
    <property type="entry name" value="ANTI-SIGMA-K FACTOR RSKA"/>
    <property type="match status" value="1"/>
</dbReference>
<sequence length="326" mass="34187">MIERHEEWSDLAPMYVLGGLEAEEVAAFEAHLAQCESCRQEVRELQEVTGFLPLAAEPVAPPPGMRARVLGNVLGHAQVSAGTKPAAAPAEPEAPVVLQVDLAPQHEAAQPGQGLPPETAVPAARVEEAAQAQPWQPQGRARARSSRAWRIASAALAAAALVLGIYAGQLQGQIDSLKQQASGSSAVQEQLAQAQAQNAQLQEQLASSLQPAQGMQTGEAVKLSPATQDIVAQGLATIVIDSKGTHLVVQAENLPTLEGNEAFQVWLIKGDTPQNAGTFLSHNGTGAVYYTLDSANDYDTVAITLEPDAMGDEPRGTMILAAKIKG</sequence>
<dbReference type="InterPro" id="IPR051474">
    <property type="entry name" value="Anti-sigma-K/W_factor"/>
</dbReference>
<dbReference type="InterPro" id="IPR041916">
    <property type="entry name" value="Anti_sigma_zinc_sf"/>
</dbReference>